<keyword evidence="3" id="KW-1185">Reference proteome</keyword>
<evidence type="ECO:0000313" key="2">
    <source>
        <dbReference type="EMBL" id="BAJ81275.1"/>
    </source>
</evidence>
<accession>F0IZR5</accession>
<dbReference type="Proteomes" id="UP000007100">
    <property type="component" value="Chromosome"/>
</dbReference>
<reference evidence="2 3" key="1">
    <citation type="submission" date="2010-12" db="EMBL/GenBank/DDBJ databases">
        <title>Whole genome sequence of Acidiphilium multivorum AIU301.</title>
        <authorList>
            <person name="Narita-Yamada S."/>
            <person name="Nakamura S."/>
            <person name="Ito N."/>
            <person name="Takarada H."/>
            <person name="Katano Y."/>
            <person name="Nakazawa H."/>
            <person name="Hosoyama A."/>
            <person name="Yamada R."/>
            <person name="Fujita N."/>
        </authorList>
    </citation>
    <scope>NUCLEOTIDE SEQUENCE [LARGE SCALE GENOMIC DNA]</scope>
    <source>
        <strain evidence="3">DSM 11245 / JCM 8867 / AIU301</strain>
    </source>
</reference>
<proteinExistence type="predicted"/>
<evidence type="ECO:0000313" key="3">
    <source>
        <dbReference type="Proteomes" id="UP000007100"/>
    </source>
</evidence>
<feature type="compositionally biased region" description="Basic and acidic residues" evidence="1">
    <location>
        <begin position="31"/>
        <end position="40"/>
    </location>
</feature>
<dbReference type="KEGG" id="amv:ACMV_19280"/>
<dbReference type="SUPFAM" id="SSF158791">
    <property type="entry name" value="MgtE N-terminal domain-like"/>
    <property type="match status" value="1"/>
</dbReference>
<organism evidence="2 3">
    <name type="scientific">Acidiphilium multivorum (strain DSM 11245 / JCM 8867 / NBRC 100883 / AIU 301)</name>
    <dbReference type="NCBI Taxonomy" id="926570"/>
    <lineage>
        <taxon>Bacteria</taxon>
        <taxon>Pseudomonadati</taxon>
        <taxon>Pseudomonadota</taxon>
        <taxon>Alphaproteobacteria</taxon>
        <taxon>Acetobacterales</taxon>
        <taxon>Acidocellaceae</taxon>
        <taxon>Acidiphilium</taxon>
    </lineage>
</organism>
<dbReference type="EMBL" id="AP012035">
    <property type="protein sequence ID" value="BAJ81275.1"/>
    <property type="molecule type" value="Genomic_DNA"/>
</dbReference>
<name>F0IZR5_ACIMA</name>
<gene>
    <name evidence="2" type="ordered locus">ACMV_19280</name>
</gene>
<dbReference type="AlphaFoldDB" id="F0IZR5"/>
<evidence type="ECO:0000256" key="1">
    <source>
        <dbReference type="SAM" id="MobiDB-lite"/>
    </source>
</evidence>
<evidence type="ECO:0008006" key="4">
    <source>
        <dbReference type="Google" id="ProtNLM"/>
    </source>
</evidence>
<dbReference type="HOGENOM" id="CLU_075493_2_0_5"/>
<dbReference type="Gene3D" id="1.10.220.30">
    <property type="match status" value="1"/>
</dbReference>
<sequence>MFCLCGTILFKSAGLIEAAFAKTEATSQVSKKIDARHSDAEPTGPNAPPNSNTMPYAPVANWTDRPPPPPLCKPDPLDQAGERKILLQLKQRAKQLDARAAALDQREAELTVAKAAIAKQVAALKPLAKRLEAMNAEHHAANEKKWAALVSTYETMDPRSAARIFDGLDPEVVLNVLQRMNSRKSAPILAAMTPEKAQMVTEKLAGISQPSIEAQPAASLLPDGAP</sequence>
<feature type="region of interest" description="Disordered" evidence="1">
    <location>
        <begin position="27"/>
        <end position="69"/>
    </location>
</feature>
<protein>
    <recommendedName>
        <fullName evidence="4">Magnesium transporter MgtE intracellular domain-containing protein</fullName>
    </recommendedName>
</protein>